<dbReference type="GO" id="GO:0009007">
    <property type="term" value="F:site-specific DNA-methyltransferase (adenine-specific) activity"/>
    <property type="evidence" value="ECO:0007669"/>
    <property type="project" value="UniProtKB-EC"/>
</dbReference>
<sequence length="574" mass="62843">MMEPLFTLDEPQAPAVGRHSSQKANGIHYTPTELAAFVARRALSELDGGELVVLDPACGDGELLLALAVEAAALGLPRPHLVGVDTDAEAIRVAADRLGDAPAASVVLRTGDFLAMGSDEAGELPDSYDLVISNPPYVRTQVLGAARAQALGKQFGLTGRVDLYHAFVAGMTAKLSEGGVLGLLCSNRFVTTKGGQSLRALLLRHYDIGELWDLGDTKLFEAAVLPAVVVARRTAMPSSRTGSFVRVYEDEAANGEVTAEDSLLAALESDAEGLVEVAGRQFEVERGELVEPSSERPWRLTSARGARWMEVVQKRSAGRFGDLGPIRVGIKTTADSVFIKATWDDLPADIRPESELVHPLLTHRLAARWRAEESAKGARFVLYPHEMRNGRKQAVDLARFPRAARYLELHRERLEGREYVRKAGRSWYEIWVPQQPDAWAHPKLVWPDISDRPKFFLDESGAIVNGDCYWLSCKGLAEDEAALALAVANSSFALRYYDLCCGNRLYAGRRRFITQYLEELPVPEAPSAALREVADMVSQLRDPASQDPETRSATEASLDAVVSELFGLREEVAR</sequence>
<feature type="domain" description="Type II methyltransferase M.TaqI-like" evidence="8">
    <location>
        <begin position="126"/>
        <end position="220"/>
    </location>
</feature>
<evidence type="ECO:0000256" key="4">
    <source>
        <dbReference type="ARBA" id="ARBA00022691"/>
    </source>
</evidence>
<dbReference type="InterPro" id="IPR029063">
    <property type="entry name" value="SAM-dependent_MTases_sf"/>
</dbReference>
<evidence type="ECO:0000256" key="6">
    <source>
        <dbReference type="ARBA" id="ARBA00023125"/>
    </source>
</evidence>
<dbReference type="KEGG" id="sbae:DSM104329_01898"/>
<evidence type="ECO:0000256" key="1">
    <source>
        <dbReference type="ARBA" id="ARBA00011900"/>
    </source>
</evidence>
<dbReference type="GO" id="GO:0009307">
    <property type="term" value="P:DNA restriction-modification system"/>
    <property type="evidence" value="ECO:0007669"/>
    <property type="project" value="UniProtKB-KW"/>
</dbReference>
<dbReference type="CDD" id="cd02440">
    <property type="entry name" value="AdoMet_MTases"/>
    <property type="match status" value="1"/>
</dbReference>
<dbReference type="InterPro" id="IPR002052">
    <property type="entry name" value="DNA_methylase_N6_adenine_CS"/>
</dbReference>
<evidence type="ECO:0000256" key="3">
    <source>
        <dbReference type="ARBA" id="ARBA00022679"/>
    </source>
</evidence>
<keyword evidence="5" id="KW-0680">Restriction system</keyword>
<dbReference type="RefSeq" id="WP_259315189.1">
    <property type="nucleotide sequence ID" value="NZ_CP087164.1"/>
</dbReference>
<reference evidence="10" key="1">
    <citation type="journal article" date="2022" name="Int. J. Syst. Evol. Microbiol.">
        <title>Pseudomonas aegrilactucae sp. nov. and Pseudomonas morbosilactucae sp. nov., pathogens causing bacterial rot of lettuce in Japan.</title>
        <authorList>
            <person name="Sawada H."/>
            <person name="Fujikawa T."/>
            <person name="Satou M."/>
        </authorList>
    </citation>
    <scope>NUCLEOTIDE SEQUENCE</scope>
    <source>
        <strain evidence="10">0166_1</strain>
    </source>
</reference>
<keyword evidence="3 10" id="KW-0808">Transferase</keyword>
<keyword evidence="6" id="KW-0238">DNA-binding</keyword>
<evidence type="ECO:0000259" key="9">
    <source>
        <dbReference type="Pfam" id="PF12950"/>
    </source>
</evidence>
<dbReference type="Gene3D" id="3.40.50.150">
    <property type="entry name" value="Vaccinia Virus protein VP39"/>
    <property type="match status" value="1"/>
</dbReference>
<evidence type="ECO:0000313" key="11">
    <source>
        <dbReference type="Proteomes" id="UP001162834"/>
    </source>
</evidence>
<gene>
    <name evidence="10" type="primary">paeR7IM</name>
    <name evidence="10" type="ORF">DSM104329_01898</name>
</gene>
<keyword evidence="2 10" id="KW-0489">Methyltransferase</keyword>
<dbReference type="Pfam" id="PF12950">
    <property type="entry name" value="TaqI_C"/>
    <property type="match status" value="1"/>
</dbReference>
<dbReference type="InterPro" id="IPR011639">
    <property type="entry name" value="MethylTrfase_TaqI-like_dom"/>
</dbReference>
<dbReference type="PROSITE" id="PS00092">
    <property type="entry name" value="N6_MTASE"/>
    <property type="match status" value="1"/>
</dbReference>
<accession>A0A9E7BZL5</accession>
<evidence type="ECO:0000313" key="10">
    <source>
        <dbReference type="EMBL" id="UGS35505.1"/>
    </source>
</evidence>
<dbReference type="PRINTS" id="PR00507">
    <property type="entry name" value="N12N6MTFRASE"/>
</dbReference>
<feature type="domain" description="TaqI-like C-terminal specificity" evidence="9">
    <location>
        <begin position="405"/>
        <end position="522"/>
    </location>
</feature>
<dbReference type="REBASE" id="586041">
    <property type="entry name" value="M.Sba01661ORF1898P"/>
</dbReference>
<name>A0A9E7BZL5_9ACTN</name>
<dbReference type="PANTHER" id="PTHR33841">
    <property type="entry name" value="DNA METHYLTRANSFERASE YEEA-RELATED"/>
    <property type="match status" value="1"/>
</dbReference>
<dbReference type="GO" id="GO:0003677">
    <property type="term" value="F:DNA binding"/>
    <property type="evidence" value="ECO:0007669"/>
    <property type="project" value="UniProtKB-KW"/>
</dbReference>
<organism evidence="10 11">
    <name type="scientific">Capillimicrobium parvum</name>
    <dbReference type="NCBI Taxonomy" id="2884022"/>
    <lineage>
        <taxon>Bacteria</taxon>
        <taxon>Bacillati</taxon>
        <taxon>Actinomycetota</taxon>
        <taxon>Thermoleophilia</taxon>
        <taxon>Solirubrobacterales</taxon>
        <taxon>Capillimicrobiaceae</taxon>
        <taxon>Capillimicrobium</taxon>
    </lineage>
</organism>
<proteinExistence type="predicted"/>
<dbReference type="Proteomes" id="UP001162834">
    <property type="component" value="Chromosome"/>
</dbReference>
<dbReference type="InterPro" id="IPR025931">
    <property type="entry name" value="TaqI_C"/>
</dbReference>
<dbReference type="EMBL" id="CP087164">
    <property type="protein sequence ID" value="UGS35505.1"/>
    <property type="molecule type" value="Genomic_DNA"/>
</dbReference>
<evidence type="ECO:0000259" key="8">
    <source>
        <dbReference type="Pfam" id="PF07669"/>
    </source>
</evidence>
<dbReference type="SUPFAM" id="SSF53335">
    <property type="entry name" value="S-adenosyl-L-methionine-dependent methyltransferases"/>
    <property type="match status" value="1"/>
</dbReference>
<dbReference type="Pfam" id="PF07669">
    <property type="entry name" value="Eco57I"/>
    <property type="match status" value="1"/>
</dbReference>
<protein>
    <recommendedName>
        <fullName evidence="1">site-specific DNA-methyltransferase (adenine-specific)</fullName>
        <ecNumber evidence="1">2.1.1.72</ecNumber>
    </recommendedName>
</protein>
<keyword evidence="11" id="KW-1185">Reference proteome</keyword>
<evidence type="ECO:0000256" key="5">
    <source>
        <dbReference type="ARBA" id="ARBA00022747"/>
    </source>
</evidence>
<evidence type="ECO:0000256" key="7">
    <source>
        <dbReference type="ARBA" id="ARBA00047942"/>
    </source>
</evidence>
<keyword evidence="4" id="KW-0949">S-adenosyl-L-methionine</keyword>
<dbReference type="PANTHER" id="PTHR33841:SF1">
    <property type="entry name" value="DNA METHYLTRANSFERASE A"/>
    <property type="match status" value="1"/>
</dbReference>
<dbReference type="AlphaFoldDB" id="A0A9E7BZL5"/>
<dbReference type="EC" id="2.1.1.72" evidence="1"/>
<dbReference type="InterPro" id="IPR050953">
    <property type="entry name" value="N4_N6_ade-DNA_methylase"/>
</dbReference>
<dbReference type="GO" id="GO:0032259">
    <property type="term" value="P:methylation"/>
    <property type="evidence" value="ECO:0007669"/>
    <property type="project" value="UniProtKB-KW"/>
</dbReference>
<evidence type="ECO:0000256" key="2">
    <source>
        <dbReference type="ARBA" id="ARBA00022603"/>
    </source>
</evidence>
<comment type="catalytic activity">
    <reaction evidence="7">
        <text>a 2'-deoxyadenosine in DNA + S-adenosyl-L-methionine = an N(6)-methyl-2'-deoxyadenosine in DNA + S-adenosyl-L-homocysteine + H(+)</text>
        <dbReference type="Rhea" id="RHEA:15197"/>
        <dbReference type="Rhea" id="RHEA-COMP:12418"/>
        <dbReference type="Rhea" id="RHEA-COMP:12419"/>
        <dbReference type="ChEBI" id="CHEBI:15378"/>
        <dbReference type="ChEBI" id="CHEBI:57856"/>
        <dbReference type="ChEBI" id="CHEBI:59789"/>
        <dbReference type="ChEBI" id="CHEBI:90615"/>
        <dbReference type="ChEBI" id="CHEBI:90616"/>
        <dbReference type="EC" id="2.1.1.72"/>
    </reaction>
</comment>